<sequence length="220" mass="24446">MKSKSSPRRAAASSFDSRPLPAWAGRVAILAVVAVPALLFGTSMLTSNNPSEDLDTAREAIFQTAESQLAEFETGKGASPDDPKLRKVAASIAADRPSNPLLAAKQWVRSLTSKPDPCDEPALRKQLLRERIALVELESMTRAPIQRSNAETVLDRLDGNFDSRRYMVFVERCGLPMERWQPRISAARLEERALTLRGRIAQEFGPQFENQARSKRRSKA</sequence>
<gene>
    <name evidence="2" type="ORF">TMPK1_30590</name>
</gene>
<protein>
    <submittedName>
        <fullName evidence="2">Uncharacterized protein</fullName>
    </submittedName>
</protein>
<keyword evidence="3" id="KW-1185">Reference proteome</keyword>
<accession>A0A8S8XFQ1</accession>
<evidence type="ECO:0000313" key="3">
    <source>
        <dbReference type="Proteomes" id="UP000681075"/>
    </source>
</evidence>
<proteinExistence type="predicted"/>
<keyword evidence="1" id="KW-1133">Transmembrane helix</keyword>
<feature type="transmembrane region" description="Helical" evidence="1">
    <location>
        <begin position="20"/>
        <end position="41"/>
    </location>
</feature>
<evidence type="ECO:0000313" key="2">
    <source>
        <dbReference type="EMBL" id="GIL40822.1"/>
    </source>
</evidence>
<keyword evidence="1" id="KW-0812">Transmembrane</keyword>
<dbReference type="EMBL" id="BOPV01000001">
    <property type="protein sequence ID" value="GIL40822.1"/>
    <property type="molecule type" value="Genomic_DNA"/>
</dbReference>
<name>A0A8S8XFQ1_9PROT</name>
<dbReference type="Proteomes" id="UP000681075">
    <property type="component" value="Unassembled WGS sequence"/>
</dbReference>
<organism evidence="2 3">
    <name type="scientific">Roseiterribacter gracilis</name>
    <dbReference type="NCBI Taxonomy" id="2812848"/>
    <lineage>
        <taxon>Bacteria</taxon>
        <taxon>Pseudomonadati</taxon>
        <taxon>Pseudomonadota</taxon>
        <taxon>Alphaproteobacteria</taxon>
        <taxon>Rhodospirillales</taxon>
        <taxon>Roseiterribacteraceae</taxon>
        <taxon>Roseiterribacter</taxon>
    </lineage>
</organism>
<reference evidence="2" key="1">
    <citation type="submission" date="2021-02" db="EMBL/GenBank/DDBJ databases">
        <title>Genome sequence of Rhodospirillales sp. strain TMPK1 isolated from soil.</title>
        <authorList>
            <person name="Nakai R."/>
            <person name="Kusada H."/>
            <person name="Tamaki H."/>
        </authorList>
    </citation>
    <scope>NUCLEOTIDE SEQUENCE</scope>
    <source>
        <strain evidence="2">TMPK1</strain>
    </source>
</reference>
<dbReference type="AlphaFoldDB" id="A0A8S8XFQ1"/>
<dbReference type="RefSeq" id="WP_420244037.1">
    <property type="nucleotide sequence ID" value="NZ_BOPV01000001.1"/>
</dbReference>
<keyword evidence="1" id="KW-0472">Membrane</keyword>
<evidence type="ECO:0000256" key="1">
    <source>
        <dbReference type="SAM" id="Phobius"/>
    </source>
</evidence>
<comment type="caution">
    <text evidence="2">The sequence shown here is derived from an EMBL/GenBank/DDBJ whole genome shotgun (WGS) entry which is preliminary data.</text>
</comment>